<dbReference type="RefSeq" id="WP_247810419.1">
    <property type="nucleotide sequence ID" value="NZ_CP095855.1"/>
</dbReference>
<protein>
    <submittedName>
        <fullName evidence="1">Uncharacterized protein</fullName>
    </submittedName>
</protein>
<reference evidence="1 2" key="1">
    <citation type="submission" date="2022-04" db="EMBL/GenBank/DDBJ databases">
        <title>The arsenic-methylating capacity of Chitinophaga filiformis YT5 during chitin decomposition.</title>
        <authorList>
            <person name="Chen G."/>
            <person name="Liang Y."/>
        </authorList>
    </citation>
    <scope>NUCLEOTIDE SEQUENCE [LARGE SCALE GENOMIC DNA]</scope>
    <source>
        <strain evidence="1 2">YT5</strain>
    </source>
</reference>
<keyword evidence="2" id="KW-1185">Reference proteome</keyword>
<accession>A0ABY4HYS0</accession>
<evidence type="ECO:0000313" key="1">
    <source>
        <dbReference type="EMBL" id="UPK68078.1"/>
    </source>
</evidence>
<organism evidence="1 2">
    <name type="scientific">Chitinophaga filiformis</name>
    <name type="common">Myxococcus filiformis</name>
    <name type="synonym">Flexibacter filiformis</name>
    <dbReference type="NCBI Taxonomy" id="104663"/>
    <lineage>
        <taxon>Bacteria</taxon>
        <taxon>Pseudomonadati</taxon>
        <taxon>Bacteroidota</taxon>
        <taxon>Chitinophagia</taxon>
        <taxon>Chitinophagales</taxon>
        <taxon>Chitinophagaceae</taxon>
        <taxon>Chitinophaga</taxon>
    </lineage>
</organism>
<sequence length="428" mass="49500">MFYQNRPDLSNWIIHFVHDRDPSLQPQDYSNELSTPTLSANSYDYQGNDIDKVYGVCDDEFPLQPDADAFFVLQKILHCGFIRAGFAFRKTKRGLIVPTIYGPKPAVCFTEMPFGSYLEYVKARNKNDIVSPYAFAIHRSDLFAVGARPVIYGLSGRHQENTNGNIFYEKGLRTLHTDCGISLREQYRYVYTNLSGLSPIDWTHEREWRWADTDDRYETPGLPFLLQSLCHTFKGMFILVQFEDEAEEIQSLLQYYYHKKVNYANDAYNLQTLANLRVTSLELLKKEAIDLQQAKFEDFARPAISKSIPQHQPSSEIIELVKSEMDQAITMIEEFEQKIKGQVIIGGKKRVDYPYFVGIVTEETLTPITQTMIDLGYLQTWEGEGYIICTEPLTYKNKPNSRFIEDTFVKIAAYLTERLGQMFYCVTT</sequence>
<gene>
    <name evidence="1" type="ORF">MYF79_24300</name>
</gene>
<proteinExistence type="predicted"/>
<name>A0ABY4HYS0_CHIFI</name>
<dbReference type="Proteomes" id="UP000830198">
    <property type="component" value="Chromosome"/>
</dbReference>
<dbReference type="EMBL" id="CP095855">
    <property type="protein sequence ID" value="UPK68078.1"/>
    <property type="molecule type" value="Genomic_DNA"/>
</dbReference>
<evidence type="ECO:0000313" key="2">
    <source>
        <dbReference type="Proteomes" id="UP000830198"/>
    </source>
</evidence>